<accession>C0EA68</accession>
<dbReference type="AlphaFoldDB" id="C0EA68"/>
<evidence type="ECO:0000313" key="1">
    <source>
        <dbReference type="EMBL" id="EEG31687.1"/>
    </source>
</evidence>
<dbReference type="HOGENOM" id="CLU_3151311_0_0_9"/>
<name>C0EA68_9FIRM</name>
<evidence type="ECO:0000313" key="2">
    <source>
        <dbReference type="Proteomes" id="UP000003340"/>
    </source>
</evidence>
<sequence length="48" mass="5555">MEAICSHAAGAWEHFFSCWTLLWNAVTHLTLSAKQRAELRRRKNRVGT</sequence>
<dbReference type="EMBL" id="ACEC01000026">
    <property type="protein sequence ID" value="EEG31687.1"/>
    <property type="molecule type" value="Genomic_DNA"/>
</dbReference>
<gene>
    <name evidence="1" type="ORF">CLOSTMETH_00722</name>
</gene>
<dbReference type="Proteomes" id="UP000003340">
    <property type="component" value="Unassembled WGS sequence"/>
</dbReference>
<dbReference type="STRING" id="537013.CLOSTMETH_00722"/>
<reference evidence="1 2" key="1">
    <citation type="submission" date="2009-01" db="EMBL/GenBank/DDBJ databases">
        <authorList>
            <person name="Fulton L."/>
            <person name="Clifton S."/>
            <person name="Fulton B."/>
            <person name="Xu J."/>
            <person name="Minx P."/>
            <person name="Pepin K.H."/>
            <person name="Johnson M."/>
            <person name="Bhonagiri V."/>
            <person name="Nash W.E."/>
            <person name="Mardis E.R."/>
            <person name="Wilson R.K."/>
        </authorList>
    </citation>
    <scope>NUCLEOTIDE SEQUENCE [LARGE SCALE GENOMIC DNA]</scope>
    <source>
        <strain evidence="1 2">DSM 5476</strain>
    </source>
</reference>
<keyword evidence="2" id="KW-1185">Reference proteome</keyword>
<protein>
    <submittedName>
        <fullName evidence="1">Uncharacterized protein</fullName>
    </submittedName>
</protein>
<proteinExistence type="predicted"/>
<reference evidence="1 2" key="2">
    <citation type="submission" date="2009-02" db="EMBL/GenBank/DDBJ databases">
        <title>Draft genome sequence of Clostridium methylpentosum (DSM 5476).</title>
        <authorList>
            <person name="Sudarsanam P."/>
            <person name="Ley R."/>
            <person name="Guruge J."/>
            <person name="Turnbaugh P.J."/>
            <person name="Mahowald M."/>
            <person name="Liep D."/>
            <person name="Gordon J."/>
        </authorList>
    </citation>
    <scope>NUCLEOTIDE SEQUENCE [LARGE SCALE GENOMIC DNA]</scope>
    <source>
        <strain evidence="1 2">DSM 5476</strain>
    </source>
</reference>
<comment type="caution">
    <text evidence="1">The sequence shown here is derived from an EMBL/GenBank/DDBJ whole genome shotgun (WGS) entry which is preliminary data.</text>
</comment>
<organism evidence="1 2">
    <name type="scientific">[Clostridium] methylpentosum DSM 5476</name>
    <dbReference type="NCBI Taxonomy" id="537013"/>
    <lineage>
        <taxon>Bacteria</taxon>
        <taxon>Bacillati</taxon>
        <taxon>Bacillota</taxon>
        <taxon>Clostridia</taxon>
        <taxon>Eubacteriales</taxon>
        <taxon>Oscillospiraceae</taxon>
        <taxon>Oscillospiraceae incertae sedis</taxon>
    </lineage>
</organism>